<keyword evidence="4" id="KW-1015">Disulfide bond</keyword>
<evidence type="ECO:0000256" key="6">
    <source>
        <dbReference type="PROSITE-ProRule" id="PRU01172"/>
    </source>
</evidence>
<evidence type="ECO:0000259" key="10">
    <source>
        <dbReference type="PROSITE" id="PS51828"/>
    </source>
</evidence>
<dbReference type="Pfam" id="PF00354">
    <property type="entry name" value="Pentaxin"/>
    <property type="match status" value="1"/>
</dbReference>
<dbReference type="GO" id="GO:0051966">
    <property type="term" value="P:regulation of synaptic transmission, glutamatergic"/>
    <property type="evidence" value="ECO:0007669"/>
    <property type="project" value="Ensembl"/>
</dbReference>
<evidence type="ECO:0000256" key="2">
    <source>
        <dbReference type="ARBA" id="ARBA00022723"/>
    </source>
</evidence>
<feature type="chain" id="PRO_5025469623" evidence="9">
    <location>
        <begin position="20"/>
        <end position="435"/>
    </location>
</feature>
<keyword evidence="12" id="KW-1185">Reference proteome</keyword>
<name>A0A667YJ89_9TELE</name>
<dbReference type="CDD" id="cd00152">
    <property type="entry name" value="PTX"/>
    <property type="match status" value="1"/>
</dbReference>
<dbReference type="GeneTree" id="ENSGT01060000248591"/>
<dbReference type="Gene3D" id="2.60.120.200">
    <property type="match status" value="1"/>
</dbReference>
<dbReference type="AlphaFoldDB" id="A0A667YJ89"/>
<evidence type="ECO:0000256" key="7">
    <source>
        <dbReference type="SAM" id="Coils"/>
    </source>
</evidence>
<reference evidence="11" key="1">
    <citation type="submission" date="2019-06" db="EMBL/GenBank/DDBJ databases">
        <authorList>
            <consortium name="Wellcome Sanger Institute Data Sharing"/>
        </authorList>
    </citation>
    <scope>NUCLEOTIDE SEQUENCE [LARGE SCALE GENOMIC DNA]</scope>
</reference>
<evidence type="ECO:0000256" key="3">
    <source>
        <dbReference type="ARBA" id="ARBA00022837"/>
    </source>
</evidence>
<evidence type="ECO:0000313" key="12">
    <source>
        <dbReference type="Proteomes" id="UP000472263"/>
    </source>
</evidence>
<evidence type="ECO:0000313" key="11">
    <source>
        <dbReference type="Ensembl" id="ENSMMDP00005021311.1"/>
    </source>
</evidence>
<keyword evidence="7" id="KW-0175">Coiled coil</keyword>
<dbReference type="PANTHER" id="PTHR19277">
    <property type="entry name" value="PENTRAXIN"/>
    <property type="match status" value="1"/>
</dbReference>
<protein>
    <submittedName>
        <fullName evidence="11">Neuronal pentraxin 2a</fullName>
    </submittedName>
</protein>
<dbReference type="PROSITE" id="PS00289">
    <property type="entry name" value="PTX_1"/>
    <property type="match status" value="1"/>
</dbReference>
<dbReference type="InterPro" id="IPR013320">
    <property type="entry name" value="ConA-like_dom_sf"/>
</dbReference>
<feature type="coiled-coil region" evidence="7">
    <location>
        <begin position="132"/>
        <end position="219"/>
    </location>
</feature>
<keyword evidence="3" id="KW-0106">Calcium</keyword>
<dbReference type="Ensembl" id="ENSMMDT00005021797.1">
    <property type="protein sequence ID" value="ENSMMDP00005021311.1"/>
    <property type="gene ID" value="ENSMMDG00005010426.1"/>
</dbReference>
<sequence>MLASVVGLLYLVSARTVRTQDATGSRFVCNAIPPGAEPGCGYGPTGNRVQSSSPVEDELRNTIIQLRETILQQKETIVSQQGTIKELNSKLARCEAAADESSQGKSRGQGSRRKEYGKNTMGDLPRDPSETIDQLGKTMQSLKGRLENLEVRWRTHGQPLQLRELLRQRLGALESQLLRKVAELEEEKSQLYNETAAHRQRTESTLNSLLERITELERSNNAFKSPEDFKVSLSLRTNYLYGRIKKSLPEMYAFTVCMWLKSSASPGIGTPFSYGVPGQANEIVLIEWGNNPIELLVNDKVAQLPLSVSDGRWHHICITWTTRDGFWEAYQDGERLGTGDNLAPWHPIKPGGVIILGQEQDIVGGRFDATQAFVGELSQFNMWDRVLRPVDIMGMANCSAYMPGNVIPWIDANVEVLGGATKAALEICEDRAFDS</sequence>
<evidence type="ECO:0000256" key="5">
    <source>
        <dbReference type="ARBA" id="ARBA00023180"/>
    </source>
</evidence>
<keyword evidence="2" id="KW-0479">Metal-binding</keyword>
<evidence type="ECO:0000256" key="8">
    <source>
        <dbReference type="SAM" id="MobiDB-lite"/>
    </source>
</evidence>
<comment type="cofactor">
    <cofactor evidence="1">
        <name>Ca(2+)</name>
        <dbReference type="ChEBI" id="CHEBI:29108"/>
    </cofactor>
</comment>
<organism evidence="11 12">
    <name type="scientific">Myripristis murdjan</name>
    <name type="common">pinecone soldierfish</name>
    <dbReference type="NCBI Taxonomy" id="586833"/>
    <lineage>
        <taxon>Eukaryota</taxon>
        <taxon>Metazoa</taxon>
        <taxon>Chordata</taxon>
        <taxon>Craniata</taxon>
        <taxon>Vertebrata</taxon>
        <taxon>Euteleostomi</taxon>
        <taxon>Actinopterygii</taxon>
        <taxon>Neopterygii</taxon>
        <taxon>Teleostei</taxon>
        <taxon>Neoteleostei</taxon>
        <taxon>Acanthomorphata</taxon>
        <taxon>Holocentriformes</taxon>
        <taxon>Holocentridae</taxon>
        <taxon>Myripristis</taxon>
    </lineage>
</organism>
<reference evidence="11" key="3">
    <citation type="submission" date="2025-09" db="UniProtKB">
        <authorList>
            <consortium name="Ensembl"/>
        </authorList>
    </citation>
    <scope>IDENTIFICATION</scope>
</reference>
<accession>A0A667YJ89</accession>
<feature type="domain" description="Pentraxin (PTX)" evidence="10">
    <location>
        <begin position="227"/>
        <end position="428"/>
    </location>
</feature>
<dbReference type="SUPFAM" id="SSF49899">
    <property type="entry name" value="Concanavalin A-like lectins/glucanases"/>
    <property type="match status" value="1"/>
</dbReference>
<gene>
    <name evidence="11" type="primary">NPTX2</name>
    <name evidence="11" type="synonym">nptx2a</name>
</gene>
<comment type="caution">
    <text evidence="6">Lacks conserved residue(s) required for the propagation of feature annotation.</text>
</comment>
<evidence type="ECO:0000256" key="1">
    <source>
        <dbReference type="ARBA" id="ARBA00001913"/>
    </source>
</evidence>
<dbReference type="SMART" id="SM00159">
    <property type="entry name" value="PTX"/>
    <property type="match status" value="1"/>
</dbReference>
<proteinExistence type="predicted"/>
<evidence type="ECO:0000256" key="4">
    <source>
        <dbReference type="ARBA" id="ARBA00023157"/>
    </source>
</evidence>
<keyword evidence="9" id="KW-0732">Signal</keyword>
<dbReference type="Proteomes" id="UP000472263">
    <property type="component" value="Chromosome 8"/>
</dbReference>
<dbReference type="FunFam" id="2.60.120.200:FF:000012">
    <property type="entry name" value="neuronal pentraxin receptor"/>
    <property type="match status" value="1"/>
</dbReference>
<dbReference type="InterPro" id="IPR001759">
    <property type="entry name" value="PTX_dom"/>
</dbReference>
<keyword evidence="5" id="KW-0325">Glycoprotein</keyword>
<dbReference type="PRINTS" id="PR00895">
    <property type="entry name" value="PENTAXIN"/>
</dbReference>
<evidence type="ECO:0000256" key="9">
    <source>
        <dbReference type="SAM" id="SignalP"/>
    </source>
</evidence>
<feature type="region of interest" description="Disordered" evidence="8">
    <location>
        <begin position="95"/>
        <end position="132"/>
    </location>
</feature>
<dbReference type="PANTHER" id="PTHR19277:SF1">
    <property type="entry name" value="NEURONAL PENTRAXIN-2"/>
    <property type="match status" value="1"/>
</dbReference>
<dbReference type="InterPro" id="IPR051360">
    <property type="entry name" value="Neuronal_Pentraxin_Related"/>
</dbReference>
<dbReference type="GO" id="GO:0046872">
    <property type="term" value="F:metal ion binding"/>
    <property type="evidence" value="ECO:0007669"/>
    <property type="project" value="UniProtKB-KW"/>
</dbReference>
<feature type="signal peptide" evidence="9">
    <location>
        <begin position="1"/>
        <end position="19"/>
    </location>
</feature>
<reference evidence="11" key="2">
    <citation type="submission" date="2025-08" db="UniProtKB">
        <authorList>
            <consortium name="Ensembl"/>
        </authorList>
    </citation>
    <scope>IDENTIFICATION</scope>
</reference>
<dbReference type="InParanoid" id="A0A667YJ89"/>
<dbReference type="PROSITE" id="PS51828">
    <property type="entry name" value="PTX_2"/>
    <property type="match status" value="1"/>
</dbReference>
<dbReference type="InterPro" id="IPR030476">
    <property type="entry name" value="Pentaxin_CS"/>
</dbReference>